<evidence type="ECO:0000313" key="4">
    <source>
        <dbReference type="Proteomes" id="UP001162162"/>
    </source>
</evidence>
<proteinExistence type="predicted"/>
<comment type="caution">
    <text evidence="3">The sequence shown here is derived from an EMBL/GenBank/DDBJ whole genome shotgun (WGS) entry which is preliminary data.</text>
</comment>
<sequence length="306" mass="33345">MHLDSTATASANSPTASSLVQMQQPPRCPSKFTTKTRLPHHDQRGPSHSARETDIDQRDVPAAHVAHDAPAEQRACVRPRCPWGTQPCFPSAGRSGNQAGYQRHGERAPCAPAAPGPDGGTWRRRGGPPPPPPPPMNMSRSQSSDGGEVNSLAAIHLHRLKIVDHRQVVVVVAITVLLGRGGGGSMASMMDEMAKTLARRRAAVEKKVPDKDDEDKKAAIWEKTNTLPSSTSKFRSESPKSIRKRFGSASEETILKVNGLSEVSNLSLGPTEMESFKNEIVKEVRKEIAKMKQDIIDVYFEADRNL</sequence>
<feature type="compositionally biased region" description="Basic and acidic residues" evidence="1">
    <location>
        <begin position="39"/>
        <end position="71"/>
    </location>
</feature>
<feature type="region of interest" description="Disordered" evidence="1">
    <location>
        <begin position="88"/>
        <end position="147"/>
    </location>
</feature>
<dbReference type="AlphaFoldDB" id="A0AAV8XDS1"/>
<dbReference type="Gene3D" id="1.20.5.1160">
    <property type="entry name" value="Vasodilator-stimulated phosphoprotein"/>
    <property type="match status" value="1"/>
</dbReference>
<feature type="domain" description="VASP tetramerisation" evidence="2">
    <location>
        <begin position="271"/>
        <end position="298"/>
    </location>
</feature>
<evidence type="ECO:0000256" key="1">
    <source>
        <dbReference type="SAM" id="MobiDB-lite"/>
    </source>
</evidence>
<dbReference type="Pfam" id="PF08776">
    <property type="entry name" value="VASP_tetra"/>
    <property type="match status" value="1"/>
</dbReference>
<dbReference type="Proteomes" id="UP001162162">
    <property type="component" value="Unassembled WGS sequence"/>
</dbReference>
<feature type="region of interest" description="Disordered" evidence="1">
    <location>
        <begin position="1"/>
        <end position="72"/>
    </location>
</feature>
<protein>
    <recommendedName>
        <fullName evidence="2">VASP tetramerisation domain-containing protein</fullName>
    </recommendedName>
</protein>
<reference evidence="3" key="1">
    <citation type="journal article" date="2023" name="Insect Mol. Biol.">
        <title>Genome sequencing provides insights into the evolution of gene families encoding plant cell wall-degrading enzymes in longhorned beetles.</title>
        <authorList>
            <person name="Shin N.R."/>
            <person name="Okamura Y."/>
            <person name="Kirsch R."/>
            <person name="Pauchet Y."/>
        </authorList>
    </citation>
    <scope>NUCLEOTIDE SEQUENCE</scope>
    <source>
        <strain evidence="3">AMC_N1</strain>
    </source>
</reference>
<feature type="compositionally biased region" description="Pro residues" evidence="1">
    <location>
        <begin position="127"/>
        <end position="136"/>
    </location>
</feature>
<dbReference type="SUPFAM" id="SSF118370">
    <property type="entry name" value="Vasodilator-stimulated phosphoprotein, VASP, tetramerisation domain"/>
    <property type="match status" value="1"/>
</dbReference>
<dbReference type="EMBL" id="JAPWTK010000689">
    <property type="protein sequence ID" value="KAJ8937072.1"/>
    <property type="molecule type" value="Genomic_DNA"/>
</dbReference>
<accession>A0AAV8XDS1</accession>
<evidence type="ECO:0000259" key="2">
    <source>
        <dbReference type="Pfam" id="PF08776"/>
    </source>
</evidence>
<dbReference type="InterPro" id="IPR038023">
    <property type="entry name" value="VASP_sf"/>
</dbReference>
<keyword evidence="4" id="KW-1185">Reference proteome</keyword>
<organism evidence="3 4">
    <name type="scientific">Aromia moschata</name>
    <dbReference type="NCBI Taxonomy" id="1265417"/>
    <lineage>
        <taxon>Eukaryota</taxon>
        <taxon>Metazoa</taxon>
        <taxon>Ecdysozoa</taxon>
        <taxon>Arthropoda</taxon>
        <taxon>Hexapoda</taxon>
        <taxon>Insecta</taxon>
        <taxon>Pterygota</taxon>
        <taxon>Neoptera</taxon>
        <taxon>Endopterygota</taxon>
        <taxon>Coleoptera</taxon>
        <taxon>Polyphaga</taxon>
        <taxon>Cucujiformia</taxon>
        <taxon>Chrysomeloidea</taxon>
        <taxon>Cerambycidae</taxon>
        <taxon>Cerambycinae</taxon>
        <taxon>Callichromatini</taxon>
        <taxon>Aromia</taxon>
    </lineage>
</organism>
<gene>
    <name evidence="3" type="ORF">NQ318_009842</name>
</gene>
<evidence type="ECO:0000313" key="3">
    <source>
        <dbReference type="EMBL" id="KAJ8937072.1"/>
    </source>
</evidence>
<feature type="compositionally biased region" description="Low complexity" evidence="1">
    <location>
        <begin position="1"/>
        <end position="18"/>
    </location>
</feature>
<name>A0AAV8XDS1_9CUCU</name>
<dbReference type="InterPro" id="IPR014885">
    <property type="entry name" value="VASP_tetra"/>
</dbReference>